<dbReference type="FunCoup" id="A0A6I9T0L7">
    <property type="interactions" value="321"/>
</dbReference>
<dbReference type="Gramene" id="SIN_1012125.t">
    <property type="protein sequence ID" value="SIN_1012125.t.cds1"/>
    <property type="gene ID" value="SIN_1012125"/>
</dbReference>
<name>A0A6I9T0L7_SESIN</name>
<dbReference type="AlphaFoldDB" id="A0A6I9T0L7"/>
<evidence type="ECO:0000256" key="2">
    <source>
        <dbReference type="SAM" id="SignalP"/>
    </source>
</evidence>
<dbReference type="GeneID" id="105160973"/>
<feature type="region of interest" description="Disordered" evidence="1">
    <location>
        <begin position="201"/>
        <end position="223"/>
    </location>
</feature>
<evidence type="ECO:0000259" key="3">
    <source>
        <dbReference type="Pfam" id="PF12222"/>
    </source>
</evidence>
<accession>A0A6I9T0L7</accession>
<dbReference type="Pfam" id="PF12222">
    <property type="entry name" value="PNGaseA"/>
    <property type="match status" value="1"/>
</dbReference>
<organism evidence="4 5">
    <name type="scientific">Sesamum indicum</name>
    <name type="common">Oriental sesame</name>
    <name type="synonym">Sesamum orientale</name>
    <dbReference type="NCBI Taxonomy" id="4182"/>
    <lineage>
        <taxon>Eukaryota</taxon>
        <taxon>Viridiplantae</taxon>
        <taxon>Streptophyta</taxon>
        <taxon>Embryophyta</taxon>
        <taxon>Tracheophyta</taxon>
        <taxon>Spermatophyta</taxon>
        <taxon>Magnoliopsida</taxon>
        <taxon>eudicotyledons</taxon>
        <taxon>Gunneridae</taxon>
        <taxon>Pentapetalae</taxon>
        <taxon>asterids</taxon>
        <taxon>lamiids</taxon>
        <taxon>Lamiales</taxon>
        <taxon>Pedaliaceae</taxon>
        <taxon>Sesamum</taxon>
    </lineage>
</organism>
<evidence type="ECO:0000256" key="1">
    <source>
        <dbReference type="SAM" id="MobiDB-lite"/>
    </source>
</evidence>
<sequence>MHHPSLLFFILPLILPLSASWPPSHQSHFTKHRRKSTAPPQEYVEVTRPLPTDSLPPSCTLLILSHSFGNTTDLPPTNTTYSPPPDCTWSRAVLHLSASANGSQHDRMAAVWLSEAELLRTSTPAPSADGVLWNVRKDVTRYSSLLRQSNLTLSVMLQNSVTDIYTGFYAVNLTVLYYSIAGNANTINAGSLPISLFPPNQKPTTGKFQSGPPPPKPKNPLKLDENPADQIIPISATGEEGFWFKIESGLDAVHQGIQIPLNTYRAVIEVYVSFHGNDEFWYNNPPDTYFESNGLPKTGSKGAYREVLVKLDDDIIGSVVPFPVIFGGGINPLFWEPVVSIGAFDLPSYEFELTPFLGLLLDGKVHSFGFGVADALSFWLLDANLHLWLDNGAVKVQAGAIKFESPSSCLERESNFRQLDGEFEIEAKRENEFKGWVYSSAGNFTTSVFTELEFENKVKLNKNGTEKEVEQDVKETKRVEIKDYKGNVVSTLRVERKYPLRIRSSSLPGARRNTSLVTTKLEQEVKEQEEDGNSKISLVNRLKSSGWMFAQGEDVLSGAATTSQKYQLQGSVCYTRRVLANNGVIQTDTEGFLCQTATS</sequence>
<evidence type="ECO:0000313" key="4">
    <source>
        <dbReference type="Proteomes" id="UP000504604"/>
    </source>
</evidence>
<dbReference type="RefSeq" id="XP_011076822.1">
    <property type="nucleotide sequence ID" value="XM_011078520.2"/>
</dbReference>
<keyword evidence="2" id="KW-0732">Signal</keyword>
<dbReference type="PANTHER" id="PTHR31104">
    <property type="entry name" value="PEPTIDE-N4-(N-ACETYL-BETA-GLUCOSAMINYL)ASPARAGINE AMIDASE A PROTEIN"/>
    <property type="match status" value="1"/>
</dbReference>
<reference evidence="5" key="1">
    <citation type="submission" date="2025-08" db="UniProtKB">
        <authorList>
            <consortium name="RefSeq"/>
        </authorList>
    </citation>
    <scope>IDENTIFICATION</scope>
</reference>
<dbReference type="InterPro" id="IPR021102">
    <property type="entry name" value="PNGase_A"/>
</dbReference>
<evidence type="ECO:0000313" key="5">
    <source>
        <dbReference type="RefSeq" id="XP_011076822.1"/>
    </source>
</evidence>
<gene>
    <name evidence="5" type="primary">LOC105160973</name>
</gene>
<dbReference type="Proteomes" id="UP000504604">
    <property type="component" value="Linkage group LG4"/>
</dbReference>
<dbReference type="OrthoDB" id="1612078at2759"/>
<keyword evidence="4" id="KW-1185">Reference proteome</keyword>
<feature type="domain" description="Peptide N-acetyl-beta-D-glucosaminyl asparaginase amidase A N-terminal" evidence="3">
    <location>
        <begin position="57"/>
        <end position="400"/>
    </location>
</feature>
<dbReference type="KEGG" id="sind:105160973"/>
<feature type="chain" id="PRO_5027099644" evidence="2">
    <location>
        <begin position="21"/>
        <end position="599"/>
    </location>
</feature>
<feature type="signal peptide" evidence="2">
    <location>
        <begin position="1"/>
        <end position="20"/>
    </location>
</feature>
<proteinExistence type="predicted"/>
<dbReference type="InParanoid" id="A0A6I9T0L7"/>
<protein>
    <submittedName>
        <fullName evidence="5">Peptide-N4-(N-acetyl-beta- glucosaminyl)asparagine amidase A-like</fullName>
    </submittedName>
</protein>
<dbReference type="InterPro" id="IPR056948">
    <property type="entry name" value="PNGaseA_N"/>
</dbReference>